<dbReference type="PANTHER" id="PTHR33653">
    <property type="entry name" value="RIBONUCLEASE VAPC2"/>
    <property type="match status" value="1"/>
</dbReference>
<organism evidence="10 11">
    <name type="scientific">Noviluteimonas caseinilytica</name>
    <dbReference type="NCBI Taxonomy" id="2675101"/>
    <lineage>
        <taxon>Bacteria</taxon>
        <taxon>Pseudomonadati</taxon>
        <taxon>Pseudomonadota</taxon>
        <taxon>Gammaproteobacteria</taxon>
        <taxon>Lysobacterales</taxon>
        <taxon>Lysobacteraceae</taxon>
        <taxon>Noviluteimonas</taxon>
    </lineage>
</organism>
<dbReference type="InterPro" id="IPR002716">
    <property type="entry name" value="PIN_dom"/>
</dbReference>
<evidence type="ECO:0000256" key="5">
    <source>
        <dbReference type="ARBA" id="ARBA00022801"/>
    </source>
</evidence>
<dbReference type="InterPro" id="IPR050556">
    <property type="entry name" value="Type_II_TA_system_RNase"/>
</dbReference>
<evidence type="ECO:0000256" key="6">
    <source>
        <dbReference type="ARBA" id="ARBA00022842"/>
    </source>
</evidence>
<dbReference type="CDD" id="cd18731">
    <property type="entry name" value="PIN_NgFitB-like"/>
    <property type="match status" value="1"/>
</dbReference>
<dbReference type="SUPFAM" id="SSF88723">
    <property type="entry name" value="PIN domain-like"/>
    <property type="match status" value="1"/>
</dbReference>
<evidence type="ECO:0000256" key="1">
    <source>
        <dbReference type="ARBA" id="ARBA00001946"/>
    </source>
</evidence>
<dbReference type="EC" id="3.1.-.-" evidence="8"/>
<sequence length="136" mass="14460">MIVLDTNVVSELMRAKPEPRVLRWVDAQPAETVVVTAITVAEVLCGIARLPKGARRTGLEVAAAQTFDEDLMVLPFDDAAAVDYAAIAALQESRGRKLAIADAMIAATCLAAGATLATRNVRDFAGLGLEVVDPWR</sequence>
<dbReference type="Gene3D" id="3.40.50.1010">
    <property type="entry name" value="5'-nuclease"/>
    <property type="match status" value="1"/>
</dbReference>
<dbReference type="Pfam" id="PF01850">
    <property type="entry name" value="PIN"/>
    <property type="match status" value="1"/>
</dbReference>
<evidence type="ECO:0000313" key="11">
    <source>
        <dbReference type="Proteomes" id="UP000681317"/>
    </source>
</evidence>
<keyword evidence="4 8" id="KW-0479">Metal-binding</keyword>
<evidence type="ECO:0000313" key="10">
    <source>
        <dbReference type="EMBL" id="BCT93979.1"/>
    </source>
</evidence>
<evidence type="ECO:0000256" key="7">
    <source>
        <dbReference type="ARBA" id="ARBA00038093"/>
    </source>
</evidence>
<gene>
    <name evidence="8 10" type="primary">vapC</name>
    <name evidence="10" type="ORF">LYSCAS_30030</name>
</gene>
<comment type="function">
    <text evidence="8">Toxic component of a toxin-antitoxin (TA) system. An RNase.</text>
</comment>
<feature type="domain" description="PIN" evidence="9">
    <location>
        <begin position="2"/>
        <end position="122"/>
    </location>
</feature>
<dbReference type="InterPro" id="IPR029060">
    <property type="entry name" value="PIN-like_dom_sf"/>
</dbReference>
<keyword evidence="2 8" id="KW-1277">Toxin-antitoxin system</keyword>
<comment type="similarity">
    <text evidence="7 8">Belongs to the PINc/VapC protein family.</text>
</comment>
<reference evidence="10 11" key="1">
    <citation type="submission" date="2021-03" db="EMBL/GenBank/DDBJ databases">
        <title>Complete Genome Sequences of Two Lysobacter Strains Isolated from Sea Water (Lysobacter caseinilyticus) and Soil (Lysobacter helvus) in South Korea.</title>
        <authorList>
            <person name="Watanabe Y."/>
            <person name="Arakawa K."/>
        </authorList>
    </citation>
    <scope>NUCLEOTIDE SEQUENCE [LARGE SCALE GENOMIC DNA]</scope>
    <source>
        <strain evidence="10 11">KVB24</strain>
    </source>
</reference>
<name>A0ABM7Q952_9GAMM</name>
<evidence type="ECO:0000256" key="4">
    <source>
        <dbReference type="ARBA" id="ARBA00022723"/>
    </source>
</evidence>
<dbReference type="EMBL" id="AP024545">
    <property type="protein sequence ID" value="BCT93979.1"/>
    <property type="molecule type" value="Genomic_DNA"/>
</dbReference>
<keyword evidence="3 8" id="KW-0540">Nuclease</keyword>
<accession>A0ABM7Q952</accession>
<feature type="binding site" evidence="8">
    <location>
        <position position="5"/>
    </location>
    <ligand>
        <name>Mg(2+)</name>
        <dbReference type="ChEBI" id="CHEBI:18420"/>
    </ligand>
</feature>
<feature type="binding site" evidence="8">
    <location>
        <position position="102"/>
    </location>
    <ligand>
        <name>Mg(2+)</name>
        <dbReference type="ChEBI" id="CHEBI:18420"/>
    </ligand>
</feature>
<dbReference type="HAMAP" id="MF_00265">
    <property type="entry name" value="VapC_Nob1"/>
    <property type="match status" value="1"/>
</dbReference>
<dbReference type="PANTHER" id="PTHR33653:SF1">
    <property type="entry name" value="RIBONUCLEASE VAPC2"/>
    <property type="match status" value="1"/>
</dbReference>
<evidence type="ECO:0000256" key="3">
    <source>
        <dbReference type="ARBA" id="ARBA00022722"/>
    </source>
</evidence>
<comment type="cofactor">
    <cofactor evidence="1 8">
        <name>Mg(2+)</name>
        <dbReference type="ChEBI" id="CHEBI:18420"/>
    </cofactor>
</comment>
<evidence type="ECO:0000256" key="2">
    <source>
        <dbReference type="ARBA" id="ARBA00022649"/>
    </source>
</evidence>
<evidence type="ECO:0000259" key="9">
    <source>
        <dbReference type="Pfam" id="PF01850"/>
    </source>
</evidence>
<protein>
    <recommendedName>
        <fullName evidence="8">Ribonuclease VapC</fullName>
        <shortName evidence="8">RNase VapC</shortName>
        <ecNumber evidence="8">3.1.-.-</ecNumber>
    </recommendedName>
    <alternativeName>
        <fullName evidence="8">Toxin VapC</fullName>
    </alternativeName>
</protein>
<keyword evidence="8" id="KW-0800">Toxin</keyword>
<keyword evidence="11" id="KW-1185">Reference proteome</keyword>
<dbReference type="InterPro" id="IPR022907">
    <property type="entry name" value="VapC_family"/>
</dbReference>
<proteinExistence type="inferred from homology"/>
<dbReference type="Proteomes" id="UP000681317">
    <property type="component" value="Chromosome"/>
</dbReference>
<keyword evidence="5 8" id="KW-0378">Hydrolase</keyword>
<dbReference type="RefSeq" id="WP_213434882.1">
    <property type="nucleotide sequence ID" value="NZ_AP024545.1"/>
</dbReference>
<keyword evidence="6 8" id="KW-0460">Magnesium</keyword>
<evidence type="ECO:0000256" key="8">
    <source>
        <dbReference type="HAMAP-Rule" id="MF_00265"/>
    </source>
</evidence>